<comment type="function">
    <text evidence="16">Initiates complex N-linked carbohydrate formation. Essential for the conversion of high-mannose to hybrid and complex N-glycans.</text>
</comment>
<dbReference type="SUPFAM" id="SSF53448">
    <property type="entry name" value="Nucleotide-diphospho-sugar transferases"/>
    <property type="match status" value="1"/>
</dbReference>
<evidence type="ECO:0000256" key="7">
    <source>
        <dbReference type="ARBA" id="ARBA00022723"/>
    </source>
</evidence>
<dbReference type="PANTHER" id="PTHR10468">
    <property type="entry name" value="PROTEIN O-LINKED-MANNOSE BETA-1,2-N-ACETYLGLUCOSAMINYLTRANSFERASE 1/ALPHA-1,3-MANNOSYL-GLYCOPROTEIN 2-BETA-N-ACETYLGLUCOSAMINYLTRANSFERASE"/>
    <property type="match status" value="1"/>
</dbReference>
<reference evidence="17 18" key="1">
    <citation type="submission" date="2024-06" db="EMBL/GenBank/DDBJ databases">
        <authorList>
            <person name="Kraege A."/>
            <person name="Thomma B."/>
        </authorList>
    </citation>
    <scope>NUCLEOTIDE SEQUENCE [LARGE SCALE GENOMIC DNA]</scope>
</reference>
<gene>
    <name evidence="17" type="primary">g13323</name>
    <name evidence="17" type="ORF">VP750_LOCUS11809</name>
</gene>
<dbReference type="Pfam" id="PF03071">
    <property type="entry name" value="GNT-I"/>
    <property type="match status" value="1"/>
</dbReference>
<keyword evidence="12 16" id="KW-0464">Manganese</keyword>
<proteinExistence type="inferred from homology"/>
<comment type="cofactor">
    <cofactor evidence="16">
        <name>Mn(2+)</name>
        <dbReference type="ChEBI" id="CHEBI:29035"/>
    </cofactor>
    <text evidence="16">The cofactor is mostly bound to the substrate.</text>
</comment>
<protein>
    <recommendedName>
        <fullName evidence="13 16">Alpha-1,3-mannosyl-glycoprotein 2-beta-N-acetylglucosaminyltransferase</fullName>
        <shortName evidence="16">GNT-I</shortName>
        <shortName evidence="16">GlcNAc-T I</shortName>
        <ecNumber evidence="13 16">2.4.1.101</ecNumber>
    </recommendedName>
    <alternativeName>
        <fullName evidence="14 16">N-glycosyl-oligosaccharide-glycoprotein N-acetylglucosaminyltransferase I</fullName>
    </alternativeName>
</protein>
<keyword evidence="7 16" id="KW-0479">Metal-binding</keyword>
<evidence type="ECO:0000313" key="17">
    <source>
        <dbReference type="EMBL" id="CAL5229903.1"/>
    </source>
</evidence>
<keyword evidence="11" id="KW-0472">Membrane</keyword>
<evidence type="ECO:0000256" key="11">
    <source>
        <dbReference type="ARBA" id="ARBA00023136"/>
    </source>
</evidence>
<sequence>MIRKFRLLLLVNAALLGATLVYEIIHHRSRLSTSHQSAQSTSTTINFALRQAREASEVLTEDLHIDHTLDVLRQDANLYRPSVGSGLQHSAKDIGLASANAAIILFCYNREGYLERTLRSLASLKGLEHFTVYISQDGDHTGVSRLIQTTGAALMLEASARGFQHWQHPRKPVLGEQQAGHAWLSQHYRWGLSKLFGERGHTHAIILEDDMLFSPDFLTMFQATAPLLEEDPSLWCVSSWNDNGLAALDWRPERLRRTSYFPGLGWMLRREVWLEIGRDFPDQAWDHWMRLNSTSRGRDCIVPEVSRNKNIGEIGANMNAATFRKFLNGMAWAQVPVEDFGDLGYLHQDAYEATQAELVSLAQLWEGSFVDAAFEPGKVYLHPYKLEEYEALVKPLGLWPFPRGHQRHLTWLPIQGATVLLADQRSCPLLPDSLRIRAYPGLQPSAAQRGIDCNAACKERGMECSQQDFWFLNSCEVLRQHFPCERGCTVELGQDIPNYVVDPDLATHQTCLIAQKQPACGASHPATARLCPCIEAA</sequence>
<comment type="catalytic activity">
    <reaction evidence="15 16">
        <text>N(4)-(alpha-D-Man-(1-&gt;3)-[alpha-D-Man-(1-&gt;3)-[alpha-D-Man-(1-&gt;6)]-alpha-D-Man-(1-&gt;6)]-beta-D-Man-(1-&gt;4)-beta-D-GlcNAc-(1-&gt;4)-beta-D-GlcNAc)-L-asparaginyl-[protein] (N-glucan mannose isomer 5A1,2) + UDP-N-acetyl-alpha-D-glucosamine = N(4)-{beta-D-GlcNAc-(1-&gt;2)-alpha-D-Man-(1-&gt;3)-[alpha-D-Man-(1-&gt;3)-[alpha-D-Man-(1-&gt;6)]-alpha-D-Man-(1-&gt;6)]-beta-D-Man-(1-&gt;4)-beta-D-GlcNAc-(1-&gt;4)-beta-D-GlcNAc}-L-asparaginyl-[protein] + UDP + H(+)</text>
        <dbReference type="Rhea" id="RHEA:11456"/>
        <dbReference type="Rhea" id="RHEA-COMP:14367"/>
        <dbReference type="Rhea" id="RHEA-COMP:14368"/>
        <dbReference type="ChEBI" id="CHEBI:15378"/>
        <dbReference type="ChEBI" id="CHEBI:57705"/>
        <dbReference type="ChEBI" id="CHEBI:58223"/>
        <dbReference type="ChEBI" id="CHEBI:59087"/>
        <dbReference type="ChEBI" id="CHEBI:60625"/>
        <dbReference type="EC" id="2.4.1.101"/>
    </reaction>
</comment>
<keyword evidence="5" id="KW-0808">Transferase</keyword>
<comment type="similarity">
    <text evidence="3 16">Belongs to the glycosyltransferase 13 family.</text>
</comment>
<name>A0ABP1GJM7_9CHLO</name>
<evidence type="ECO:0000256" key="13">
    <source>
        <dbReference type="ARBA" id="ARBA00038949"/>
    </source>
</evidence>
<keyword evidence="10 16" id="KW-0333">Golgi apparatus</keyword>
<dbReference type="EC" id="2.4.1.101" evidence="13 16"/>
<keyword evidence="9" id="KW-1133">Transmembrane helix</keyword>
<dbReference type="InterPro" id="IPR029044">
    <property type="entry name" value="Nucleotide-diphossugar_trans"/>
</dbReference>
<comment type="caution">
    <text evidence="17">The sequence shown here is derived from an EMBL/GenBank/DDBJ whole genome shotgun (WGS) entry which is preliminary data.</text>
</comment>
<evidence type="ECO:0000256" key="1">
    <source>
        <dbReference type="ARBA" id="ARBA00004323"/>
    </source>
</evidence>
<comment type="pathway">
    <text evidence="2 16">Protein modification; protein glycosylation.</text>
</comment>
<evidence type="ECO:0000256" key="14">
    <source>
        <dbReference type="ARBA" id="ARBA00041712"/>
    </source>
</evidence>
<accession>A0ABP1GJM7</accession>
<comment type="subcellular location">
    <subcellularLocation>
        <location evidence="1 16">Golgi apparatus membrane</location>
        <topology evidence="1 16">Single-pass type II membrane protein</topology>
    </subcellularLocation>
</comment>
<evidence type="ECO:0000256" key="9">
    <source>
        <dbReference type="ARBA" id="ARBA00022989"/>
    </source>
</evidence>
<keyword evidence="8 16" id="KW-0735">Signal-anchor</keyword>
<dbReference type="InterPro" id="IPR052261">
    <property type="entry name" value="Glycosyltransferase_13"/>
</dbReference>
<dbReference type="PANTHER" id="PTHR10468:SF0">
    <property type="entry name" value="ALPHA-1,3-MANNOSYL-GLYCOPROTEIN 2-BETA-N-ACETYLGLUCOSAMINYLTRANSFERASE"/>
    <property type="match status" value="1"/>
</dbReference>
<evidence type="ECO:0000313" key="18">
    <source>
        <dbReference type="Proteomes" id="UP001497392"/>
    </source>
</evidence>
<keyword evidence="4 16" id="KW-0328">Glycosyltransferase</keyword>
<evidence type="ECO:0000256" key="5">
    <source>
        <dbReference type="ARBA" id="ARBA00022679"/>
    </source>
</evidence>
<dbReference type="Gene3D" id="3.90.550.10">
    <property type="entry name" value="Spore Coat Polysaccharide Biosynthesis Protein SpsA, Chain A"/>
    <property type="match status" value="1"/>
</dbReference>
<evidence type="ECO:0000256" key="10">
    <source>
        <dbReference type="ARBA" id="ARBA00023034"/>
    </source>
</evidence>
<keyword evidence="18" id="KW-1185">Reference proteome</keyword>
<evidence type="ECO:0000256" key="2">
    <source>
        <dbReference type="ARBA" id="ARBA00004922"/>
    </source>
</evidence>
<evidence type="ECO:0000256" key="12">
    <source>
        <dbReference type="ARBA" id="ARBA00023211"/>
    </source>
</evidence>
<evidence type="ECO:0000256" key="6">
    <source>
        <dbReference type="ARBA" id="ARBA00022692"/>
    </source>
</evidence>
<evidence type="ECO:0000256" key="15">
    <source>
        <dbReference type="ARBA" id="ARBA00049421"/>
    </source>
</evidence>
<dbReference type="Proteomes" id="UP001497392">
    <property type="component" value="Unassembled WGS sequence"/>
</dbReference>
<dbReference type="InterPro" id="IPR004139">
    <property type="entry name" value="Glyco_trans_13"/>
</dbReference>
<organism evidence="17 18">
    <name type="scientific">Coccomyxa viridis</name>
    <dbReference type="NCBI Taxonomy" id="1274662"/>
    <lineage>
        <taxon>Eukaryota</taxon>
        <taxon>Viridiplantae</taxon>
        <taxon>Chlorophyta</taxon>
        <taxon>core chlorophytes</taxon>
        <taxon>Trebouxiophyceae</taxon>
        <taxon>Trebouxiophyceae incertae sedis</taxon>
        <taxon>Coccomyxaceae</taxon>
        <taxon>Coccomyxa</taxon>
    </lineage>
</organism>
<evidence type="ECO:0000256" key="3">
    <source>
        <dbReference type="ARBA" id="ARBA00006492"/>
    </source>
</evidence>
<evidence type="ECO:0000256" key="8">
    <source>
        <dbReference type="ARBA" id="ARBA00022968"/>
    </source>
</evidence>
<dbReference type="EMBL" id="CAXHTA020000021">
    <property type="protein sequence ID" value="CAL5229903.1"/>
    <property type="molecule type" value="Genomic_DNA"/>
</dbReference>
<evidence type="ECO:0000256" key="4">
    <source>
        <dbReference type="ARBA" id="ARBA00022676"/>
    </source>
</evidence>
<evidence type="ECO:0000256" key="16">
    <source>
        <dbReference type="RuleBase" id="RU368119"/>
    </source>
</evidence>
<keyword evidence="6" id="KW-0812">Transmembrane</keyword>